<keyword evidence="9 11" id="KW-0520">NAD</keyword>
<reference evidence="13 14" key="1">
    <citation type="submission" date="2021-03" db="EMBL/GenBank/DDBJ databases">
        <title>Sneathiella sp. CAU 1612 isolated from Kang Won-do.</title>
        <authorList>
            <person name="Kim W."/>
        </authorList>
    </citation>
    <scope>NUCLEOTIDE SEQUENCE [LARGE SCALE GENOMIC DNA]</scope>
    <source>
        <strain evidence="13 14">CAU 1612</strain>
    </source>
</reference>
<evidence type="ECO:0000313" key="14">
    <source>
        <dbReference type="Proteomes" id="UP000664761"/>
    </source>
</evidence>
<comment type="pathway">
    <text evidence="2 11">Cofactor biosynthesis; NAD(+) biosynthesis; deamido-NAD(+) from nicotinate D-ribonucleotide: step 1/1.</text>
</comment>
<evidence type="ECO:0000256" key="4">
    <source>
        <dbReference type="ARBA" id="ARBA00022642"/>
    </source>
</evidence>
<sequence length="201" mass="22892">MRAQKIGLLGGSFNPAHEGHRQISLAALRILNLDQVWWLVSPQNPLKSTDGMAEFEDRLAAANNVARHPKIHVSDFEARIGEQRTARTLAVLKVTYRQHKFVWLMGADNMVQLPQWQNWEQIMELVPVAVFNRPGYMYKALNGKVATKYRNRRILNGLGSDGRRRLAEMSPPAWTFLPETVIKLSSTQIRNYRDTAGNTCP</sequence>
<evidence type="ECO:0000256" key="6">
    <source>
        <dbReference type="ARBA" id="ARBA00022695"/>
    </source>
</evidence>
<evidence type="ECO:0000256" key="7">
    <source>
        <dbReference type="ARBA" id="ARBA00022741"/>
    </source>
</evidence>
<evidence type="ECO:0000256" key="1">
    <source>
        <dbReference type="ARBA" id="ARBA00002324"/>
    </source>
</evidence>
<evidence type="ECO:0000256" key="11">
    <source>
        <dbReference type="HAMAP-Rule" id="MF_00244"/>
    </source>
</evidence>
<dbReference type="InterPro" id="IPR005248">
    <property type="entry name" value="NadD/NMNAT"/>
</dbReference>
<comment type="caution">
    <text evidence="13">The sequence shown here is derived from an EMBL/GenBank/DDBJ whole genome shotgun (WGS) entry which is preliminary data.</text>
</comment>
<evidence type="ECO:0000256" key="8">
    <source>
        <dbReference type="ARBA" id="ARBA00022840"/>
    </source>
</evidence>
<dbReference type="Gene3D" id="3.40.50.620">
    <property type="entry name" value="HUPs"/>
    <property type="match status" value="1"/>
</dbReference>
<dbReference type="NCBIfam" id="NF000843">
    <property type="entry name" value="PRK00071.2-2"/>
    <property type="match status" value="1"/>
</dbReference>
<comment type="similarity">
    <text evidence="3 11">Belongs to the NadD family.</text>
</comment>
<dbReference type="EC" id="2.7.7.18" evidence="11"/>
<dbReference type="EMBL" id="JAFLNC010000001">
    <property type="protein sequence ID" value="MBO0332401.1"/>
    <property type="molecule type" value="Genomic_DNA"/>
</dbReference>
<evidence type="ECO:0000256" key="9">
    <source>
        <dbReference type="ARBA" id="ARBA00023027"/>
    </source>
</evidence>
<keyword evidence="8 11" id="KW-0067">ATP-binding</keyword>
<gene>
    <name evidence="11" type="primary">nadD</name>
    <name evidence="13" type="ORF">J0X12_02170</name>
</gene>
<keyword evidence="6 11" id="KW-0548">Nucleotidyltransferase</keyword>
<keyword evidence="7 11" id="KW-0547">Nucleotide-binding</keyword>
<comment type="function">
    <text evidence="1 11">Catalyzes the reversible adenylation of nicotinate mononucleotide (NaMN) to nicotinic acid adenine dinucleotide (NaAD).</text>
</comment>
<evidence type="ECO:0000256" key="2">
    <source>
        <dbReference type="ARBA" id="ARBA00005019"/>
    </source>
</evidence>
<dbReference type="GO" id="GO:0004515">
    <property type="term" value="F:nicotinate-nucleotide adenylyltransferase activity"/>
    <property type="evidence" value="ECO:0007669"/>
    <property type="project" value="UniProtKB-EC"/>
</dbReference>
<protein>
    <recommendedName>
        <fullName evidence="11">Probable nicotinate-nucleotide adenylyltransferase</fullName>
        <ecNumber evidence="11">2.7.7.18</ecNumber>
    </recommendedName>
    <alternativeName>
        <fullName evidence="11">Deamido-NAD(+) diphosphorylase</fullName>
    </alternativeName>
    <alternativeName>
        <fullName evidence="11">Deamido-NAD(+) pyrophosphorylase</fullName>
    </alternativeName>
    <alternativeName>
        <fullName evidence="11">Nicotinate mononucleotide adenylyltransferase</fullName>
        <shortName evidence="11">NaMN adenylyltransferase</shortName>
    </alternativeName>
</protein>
<dbReference type="Pfam" id="PF01467">
    <property type="entry name" value="CTP_transf_like"/>
    <property type="match status" value="1"/>
</dbReference>
<dbReference type="NCBIfam" id="TIGR00482">
    <property type="entry name" value="nicotinate (nicotinamide) nucleotide adenylyltransferase"/>
    <property type="match status" value="1"/>
</dbReference>
<keyword evidence="14" id="KW-1185">Reference proteome</keyword>
<keyword evidence="5 11" id="KW-0808">Transferase</keyword>
<evidence type="ECO:0000256" key="5">
    <source>
        <dbReference type="ARBA" id="ARBA00022679"/>
    </source>
</evidence>
<dbReference type="Proteomes" id="UP000664761">
    <property type="component" value="Unassembled WGS sequence"/>
</dbReference>
<evidence type="ECO:0000256" key="3">
    <source>
        <dbReference type="ARBA" id="ARBA00009014"/>
    </source>
</evidence>
<dbReference type="InterPro" id="IPR014729">
    <property type="entry name" value="Rossmann-like_a/b/a_fold"/>
</dbReference>
<dbReference type="PANTHER" id="PTHR39321:SF3">
    <property type="entry name" value="PHOSPHOPANTETHEINE ADENYLYLTRANSFERASE"/>
    <property type="match status" value="1"/>
</dbReference>
<dbReference type="InterPro" id="IPR004821">
    <property type="entry name" value="Cyt_trans-like"/>
</dbReference>
<evidence type="ECO:0000313" key="13">
    <source>
        <dbReference type="EMBL" id="MBO0332401.1"/>
    </source>
</evidence>
<dbReference type="PANTHER" id="PTHR39321">
    <property type="entry name" value="NICOTINATE-NUCLEOTIDE ADENYLYLTRANSFERASE-RELATED"/>
    <property type="match status" value="1"/>
</dbReference>
<feature type="domain" description="Cytidyltransferase-like" evidence="12">
    <location>
        <begin position="8"/>
        <end position="191"/>
    </location>
</feature>
<keyword evidence="4 11" id="KW-0662">Pyridine nucleotide biosynthesis</keyword>
<dbReference type="RefSeq" id="WP_207041614.1">
    <property type="nucleotide sequence ID" value="NZ_JAFLNC010000001.1"/>
</dbReference>
<dbReference type="SUPFAM" id="SSF52374">
    <property type="entry name" value="Nucleotidylyl transferase"/>
    <property type="match status" value="1"/>
</dbReference>
<evidence type="ECO:0000259" key="12">
    <source>
        <dbReference type="Pfam" id="PF01467"/>
    </source>
</evidence>
<evidence type="ECO:0000256" key="10">
    <source>
        <dbReference type="ARBA" id="ARBA00048721"/>
    </source>
</evidence>
<comment type="catalytic activity">
    <reaction evidence="10 11">
        <text>nicotinate beta-D-ribonucleotide + ATP + H(+) = deamido-NAD(+) + diphosphate</text>
        <dbReference type="Rhea" id="RHEA:22860"/>
        <dbReference type="ChEBI" id="CHEBI:15378"/>
        <dbReference type="ChEBI" id="CHEBI:30616"/>
        <dbReference type="ChEBI" id="CHEBI:33019"/>
        <dbReference type="ChEBI" id="CHEBI:57502"/>
        <dbReference type="ChEBI" id="CHEBI:58437"/>
        <dbReference type="EC" id="2.7.7.18"/>
    </reaction>
</comment>
<proteinExistence type="inferred from homology"/>
<name>A0ABS3F1L9_9PROT</name>
<organism evidence="13 14">
    <name type="scientific">Sneathiella sedimenti</name>
    <dbReference type="NCBI Taxonomy" id="2816034"/>
    <lineage>
        <taxon>Bacteria</taxon>
        <taxon>Pseudomonadati</taxon>
        <taxon>Pseudomonadota</taxon>
        <taxon>Alphaproteobacteria</taxon>
        <taxon>Sneathiellales</taxon>
        <taxon>Sneathiellaceae</taxon>
        <taxon>Sneathiella</taxon>
    </lineage>
</organism>
<dbReference type="CDD" id="cd02165">
    <property type="entry name" value="NMNAT"/>
    <property type="match status" value="1"/>
</dbReference>
<dbReference type="HAMAP" id="MF_00244">
    <property type="entry name" value="NaMN_adenylyltr"/>
    <property type="match status" value="1"/>
</dbReference>
<accession>A0ABS3F1L9</accession>